<dbReference type="InterPro" id="IPR044920">
    <property type="entry name" value="MnmG_C_subdom_sf"/>
</dbReference>
<evidence type="ECO:0000256" key="2">
    <source>
        <dbReference type="ARBA" id="ARBA00003717"/>
    </source>
</evidence>
<dbReference type="Gene3D" id="3.50.50.60">
    <property type="entry name" value="FAD/NAD(P)-binding domain"/>
    <property type="match status" value="1"/>
</dbReference>
<dbReference type="InterPro" id="IPR040131">
    <property type="entry name" value="MnmG_N"/>
</dbReference>
<dbReference type="InterPro" id="IPR026904">
    <property type="entry name" value="MnmG_C"/>
</dbReference>
<gene>
    <name evidence="12" type="ORF">K7C98_37765</name>
</gene>
<dbReference type="Gene3D" id="1.10.150.570">
    <property type="entry name" value="GidA associated domain, C-terminal subdomain"/>
    <property type="match status" value="1"/>
</dbReference>
<evidence type="ECO:0000313" key="13">
    <source>
        <dbReference type="Proteomes" id="UP001139031"/>
    </source>
</evidence>
<dbReference type="Proteomes" id="UP001139031">
    <property type="component" value="Unassembled WGS sequence"/>
</dbReference>
<sequence>PEGLDTDSVYPAGISTSLPADVQEAFIRTIPGLERAVVLRPGYAVEYDAVDARDLDHTLGARGVPGLWFAGQINGTSGYEEAGAQGLVAGANAALSALGRPPLILGREHAYAGVMIDDLVTQGCDEPYRMFTARAEYRLLLREDNADARLSGISLQTGLIDHVRYDRAMARAAVVRRLVERPDPDAPAWLSERAEAQRCYAGFLERQEKEIRVMRGGAADLPIDPDTDYRRLPGLTAEAAERLARVRPASTGQAARIPGMTPAALMCLWAHVRAAQRRAEAAAEL</sequence>
<dbReference type="EMBL" id="JAIRAU010000054">
    <property type="protein sequence ID" value="MBZ5715015.1"/>
    <property type="molecule type" value="Genomic_DNA"/>
</dbReference>
<evidence type="ECO:0000259" key="11">
    <source>
        <dbReference type="SMART" id="SM01228"/>
    </source>
</evidence>
<dbReference type="Pfam" id="PF01134">
    <property type="entry name" value="GIDA"/>
    <property type="match status" value="1"/>
</dbReference>
<accession>A0ABS7U3X7</accession>
<evidence type="ECO:0000256" key="6">
    <source>
        <dbReference type="ARBA" id="ARBA00022694"/>
    </source>
</evidence>
<evidence type="ECO:0000256" key="3">
    <source>
        <dbReference type="ARBA" id="ARBA00007653"/>
    </source>
</evidence>
<keyword evidence="7" id="KW-0274">FAD</keyword>
<dbReference type="InterPro" id="IPR047001">
    <property type="entry name" value="MnmG_C_subdom"/>
</dbReference>
<evidence type="ECO:0000256" key="10">
    <source>
        <dbReference type="ARBA" id="ARBA00031800"/>
    </source>
</evidence>
<evidence type="ECO:0000256" key="4">
    <source>
        <dbReference type="ARBA" id="ARBA00020461"/>
    </source>
</evidence>
<keyword evidence="13" id="KW-1185">Reference proteome</keyword>
<comment type="function">
    <text evidence="2">NAD-binding protein involved in the addition of a carboxymethylaminomethyl (cmnm) group at the wobble position (U34) of certain tRNAs, forming tRNA-cmnm(5)s(2)U34.</text>
</comment>
<proteinExistence type="inferred from homology"/>
<comment type="similarity">
    <text evidence="3">Belongs to the MnmG family.</text>
</comment>
<keyword evidence="6" id="KW-0819">tRNA processing</keyword>
<feature type="domain" description="tRNA uridine 5-carboxymethylaminomethyl modification enzyme C-terminal subdomain" evidence="11">
    <location>
        <begin position="198"/>
        <end position="270"/>
    </location>
</feature>
<keyword evidence="5" id="KW-0285">Flavoprotein</keyword>
<evidence type="ECO:0000313" key="12">
    <source>
        <dbReference type="EMBL" id="MBZ5715015.1"/>
    </source>
</evidence>
<feature type="non-terminal residue" evidence="12">
    <location>
        <position position="1"/>
    </location>
</feature>
<evidence type="ECO:0000256" key="5">
    <source>
        <dbReference type="ARBA" id="ARBA00022630"/>
    </source>
</evidence>
<dbReference type="SMART" id="SM01228">
    <property type="entry name" value="GIDA_assoc_3"/>
    <property type="match status" value="1"/>
</dbReference>
<dbReference type="InterPro" id="IPR036188">
    <property type="entry name" value="FAD/NAD-bd_sf"/>
</dbReference>
<evidence type="ECO:0000256" key="7">
    <source>
        <dbReference type="ARBA" id="ARBA00022827"/>
    </source>
</evidence>
<comment type="subunit">
    <text evidence="9">Homodimer. Heterotetramer of two MnmE and two MnmG subunits.</text>
</comment>
<dbReference type="PROSITE" id="PS01281">
    <property type="entry name" value="GIDA_2"/>
    <property type="match status" value="1"/>
</dbReference>
<evidence type="ECO:0000256" key="9">
    <source>
        <dbReference type="ARBA" id="ARBA00025948"/>
    </source>
</evidence>
<name>A0ABS7U3X7_9BACT</name>
<dbReference type="RefSeq" id="WP_224196746.1">
    <property type="nucleotide sequence ID" value="NZ_JAIRAU010000054.1"/>
</dbReference>
<evidence type="ECO:0000256" key="1">
    <source>
        <dbReference type="ARBA" id="ARBA00001974"/>
    </source>
</evidence>
<evidence type="ECO:0000256" key="8">
    <source>
        <dbReference type="ARBA" id="ARBA00023027"/>
    </source>
</evidence>
<dbReference type="Pfam" id="PF13932">
    <property type="entry name" value="SAM_GIDA_C"/>
    <property type="match status" value="1"/>
</dbReference>
<comment type="caution">
    <text evidence="12">The sequence shown here is derived from an EMBL/GenBank/DDBJ whole genome shotgun (WGS) entry which is preliminary data.</text>
</comment>
<dbReference type="InterPro" id="IPR002218">
    <property type="entry name" value="MnmG-rel"/>
</dbReference>
<dbReference type="InterPro" id="IPR020595">
    <property type="entry name" value="MnmG-rel_CS"/>
</dbReference>
<dbReference type="PANTHER" id="PTHR11806">
    <property type="entry name" value="GLUCOSE INHIBITED DIVISION PROTEIN A"/>
    <property type="match status" value="1"/>
</dbReference>
<protein>
    <recommendedName>
        <fullName evidence="4">tRNA uridine 5-carboxymethylaminomethyl modification enzyme MnmG</fullName>
    </recommendedName>
    <alternativeName>
        <fullName evidence="10">Glucose-inhibited division protein A</fullName>
    </alternativeName>
</protein>
<dbReference type="PANTHER" id="PTHR11806:SF0">
    <property type="entry name" value="PROTEIN MTO1 HOMOLOG, MITOCHONDRIAL"/>
    <property type="match status" value="1"/>
</dbReference>
<comment type="cofactor">
    <cofactor evidence="1">
        <name>FAD</name>
        <dbReference type="ChEBI" id="CHEBI:57692"/>
    </cofactor>
</comment>
<dbReference type="SUPFAM" id="SSF51905">
    <property type="entry name" value="FAD/NAD(P)-binding domain"/>
    <property type="match status" value="1"/>
</dbReference>
<organism evidence="12 13">
    <name type="scientific">Nannocystis pusilla</name>
    <dbReference type="NCBI Taxonomy" id="889268"/>
    <lineage>
        <taxon>Bacteria</taxon>
        <taxon>Pseudomonadati</taxon>
        <taxon>Myxococcota</taxon>
        <taxon>Polyangia</taxon>
        <taxon>Nannocystales</taxon>
        <taxon>Nannocystaceae</taxon>
        <taxon>Nannocystis</taxon>
    </lineage>
</organism>
<keyword evidence="8" id="KW-0520">NAD</keyword>
<reference evidence="12" key="1">
    <citation type="submission" date="2021-08" db="EMBL/GenBank/DDBJ databases">
        <authorList>
            <person name="Stevens D.C."/>
        </authorList>
    </citation>
    <scope>NUCLEOTIDE SEQUENCE</scope>
    <source>
        <strain evidence="12">DSM 53165</strain>
    </source>
</reference>